<organism evidence="1 2">
    <name type="scientific">Cannabis sativa</name>
    <name type="common">Hemp</name>
    <name type="synonym">Marijuana</name>
    <dbReference type="NCBI Taxonomy" id="3483"/>
    <lineage>
        <taxon>Eukaryota</taxon>
        <taxon>Viridiplantae</taxon>
        <taxon>Streptophyta</taxon>
        <taxon>Embryophyta</taxon>
        <taxon>Tracheophyta</taxon>
        <taxon>Spermatophyta</taxon>
        <taxon>Magnoliopsida</taxon>
        <taxon>eudicotyledons</taxon>
        <taxon>Gunneridae</taxon>
        <taxon>Pentapetalae</taxon>
        <taxon>rosids</taxon>
        <taxon>fabids</taxon>
        <taxon>Rosales</taxon>
        <taxon>Cannabaceae</taxon>
        <taxon>Cannabis</taxon>
    </lineage>
</organism>
<dbReference type="Proteomes" id="UP000596661">
    <property type="component" value="Chromosome 1"/>
</dbReference>
<accession>A0A803QWD0</accession>
<reference evidence="1" key="2">
    <citation type="submission" date="2021-03" db="UniProtKB">
        <authorList>
            <consortium name="EnsemblPlants"/>
        </authorList>
    </citation>
    <scope>IDENTIFICATION</scope>
</reference>
<keyword evidence="2" id="KW-1185">Reference proteome</keyword>
<dbReference type="Gramene" id="novel_model_2207_5bd9a17a.1.5bd9b136">
    <property type="protein sequence ID" value="cds.novel_model_2207_5bd9a17a.1.5bd9b136"/>
    <property type="gene ID" value="novel_gene_1179_5bd9a17a"/>
</dbReference>
<evidence type="ECO:0000313" key="1">
    <source>
        <dbReference type="EnsemblPlants" id="cds.novel_model_2207_5bd9a17a.1.5bd9b136"/>
    </source>
</evidence>
<dbReference type="EMBL" id="UZAU01000073">
    <property type="status" value="NOT_ANNOTATED_CDS"/>
    <property type="molecule type" value="Genomic_DNA"/>
</dbReference>
<sequence length="60" mass="6921">MNSSVCYHVFWLFNESCACVEMKCNRFMLTSDRIVMYLLTACSIPQWLQGYLPVCACTQA</sequence>
<protein>
    <submittedName>
        <fullName evidence="1">Uncharacterized protein</fullName>
    </submittedName>
</protein>
<dbReference type="AlphaFoldDB" id="A0A803QWD0"/>
<reference evidence="1" key="1">
    <citation type="submission" date="2018-11" db="EMBL/GenBank/DDBJ databases">
        <authorList>
            <person name="Grassa J C."/>
        </authorList>
    </citation>
    <scope>NUCLEOTIDE SEQUENCE [LARGE SCALE GENOMIC DNA]</scope>
</reference>
<evidence type="ECO:0000313" key="2">
    <source>
        <dbReference type="Proteomes" id="UP000596661"/>
    </source>
</evidence>
<proteinExistence type="predicted"/>
<name>A0A803QWD0_CANSA</name>
<dbReference type="EnsemblPlants" id="novel_model_2207_5bd9a17a.1.5bd9b136">
    <property type="protein sequence ID" value="cds.novel_model_2207_5bd9a17a.1.5bd9b136"/>
    <property type="gene ID" value="novel_gene_1179_5bd9a17a"/>
</dbReference>